<keyword evidence="1" id="KW-0472">Membrane</keyword>
<keyword evidence="1" id="KW-1133">Transmembrane helix</keyword>
<protein>
    <submittedName>
        <fullName evidence="2">Uncharacterized protein</fullName>
    </submittedName>
</protein>
<keyword evidence="1" id="KW-0812">Transmembrane</keyword>
<dbReference type="PaxDb" id="2711-XP_006467442.1"/>
<reference evidence="2 3" key="1">
    <citation type="submission" date="2014-04" db="EMBL/GenBank/DDBJ databases">
        <authorList>
            <consortium name="International Citrus Genome Consortium"/>
            <person name="Gmitter F."/>
            <person name="Chen C."/>
            <person name="Farmerie W."/>
            <person name="Harkins T."/>
            <person name="Desany B."/>
            <person name="Mohiuddin M."/>
            <person name="Kodira C."/>
            <person name="Borodovsky M."/>
            <person name="Lomsadze A."/>
            <person name="Burns P."/>
            <person name="Jenkins J."/>
            <person name="Prochnik S."/>
            <person name="Shu S."/>
            <person name="Chapman J."/>
            <person name="Pitluck S."/>
            <person name="Schmutz J."/>
            <person name="Rokhsar D."/>
        </authorList>
    </citation>
    <scope>NUCLEOTIDE SEQUENCE</scope>
</reference>
<evidence type="ECO:0000313" key="3">
    <source>
        <dbReference type="Proteomes" id="UP000027120"/>
    </source>
</evidence>
<dbReference type="AlphaFoldDB" id="A0A067GF44"/>
<gene>
    <name evidence="2" type="ORF">CISIN_1g027499mg</name>
</gene>
<feature type="transmembrane region" description="Helical" evidence="1">
    <location>
        <begin position="199"/>
        <end position="220"/>
    </location>
</feature>
<dbReference type="EMBL" id="KK784879">
    <property type="protein sequence ID" value="KDO78214.1"/>
    <property type="molecule type" value="Genomic_DNA"/>
</dbReference>
<organism evidence="2 3">
    <name type="scientific">Citrus sinensis</name>
    <name type="common">Sweet orange</name>
    <name type="synonym">Citrus aurantium var. sinensis</name>
    <dbReference type="NCBI Taxonomy" id="2711"/>
    <lineage>
        <taxon>Eukaryota</taxon>
        <taxon>Viridiplantae</taxon>
        <taxon>Streptophyta</taxon>
        <taxon>Embryophyta</taxon>
        <taxon>Tracheophyta</taxon>
        <taxon>Spermatophyta</taxon>
        <taxon>Magnoliopsida</taxon>
        <taxon>eudicotyledons</taxon>
        <taxon>Gunneridae</taxon>
        <taxon>Pentapetalae</taxon>
        <taxon>rosids</taxon>
        <taxon>malvids</taxon>
        <taxon>Sapindales</taxon>
        <taxon>Rutaceae</taxon>
        <taxon>Aurantioideae</taxon>
        <taxon>Citrus</taxon>
    </lineage>
</organism>
<accession>A0A067GF44</accession>
<dbReference type="Proteomes" id="UP000027120">
    <property type="component" value="Unassembled WGS sequence"/>
</dbReference>
<evidence type="ECO:0000256" key="1">
    <source>
        <dbReference type="SAM" id="Phobius"/>
    </source>
</evidence>
<feature type="transmembrane region" description="Helical" evidence="1">
    <location>
        <begin position="132"/>
        <end position="151"/>
    </location>
</feature>
<feature type="transmembrane region" description="Helical" evidence="1">
    <location>
        <begin position="171"/>
        <end position="192"/>
    </location>
</feature>
<sequence length="222" mass="25442">MNASVGSLTPRRHHRKLRNPITFYRRRHYKPPGTPFLSWKFDERQRAYGAVKVSARKLAAALWQLRLLAKVSDSDVLKCGSCDRFSFESQARPGNIDLSSHCCGSGYGVGIKDLPRSPLLRHGSSHEILHKVWVYISVGYLFFQLFSIVFIDNQLNYVDRWSMKIVCMNFGTTEFVIIVLVRWQVILISLFCMSVKPTFVLQIAKLAAQFVVVSHVNLIYNC</sequence>
<name>A0A067GF44_CITSI</name>
<evidence type="ECO:0000313" key="2">
    <source>
        <dbReference type="EMBL" id="KDO78214.1"/>
    </source>
</evidence>
<proteinExistence type="predicted"/>
<keyword evidence="3" id="KW-1185">Reference proteome</keyword>